<dbReference type="InterPro" id="IPR050287">
    <property type="entry name" value="MTA/SAH_deaminase"/>
</dbReference>
<dbReference type="PANTHER" id="PTHR43794:SF11">
    <property type="entry name" value="AMIDOHYDROLASE-RELATED DOMAIN-CONTAINING PROTEIN"/>
    <property type="match status" value="1"/>
</dbReference>
<dbReference type="NCBIfam" id="TIGR03314">
    <property type="entry name" value="Se_ssnA"/>
    <property type="match status" value="1"/>
</dbReference>
<dbReference type="PANTHER" id="PTHR43794">
    <property type="entry name" value="AMINOHYDROLASE SSNA-RELATED"/>
    <property type="match status" value="1"/>
</dbReference>
<gene>
    <name evidence="3" type="ORF">J2S01_001966</name>
</gene>
<evidence type="ECO:0000259" key="2">
    <source>
        <dbReference type="Pfam" id="PF01979"/>
    </source>
</evidence>
<dbReference type="NCBIfam" id="NF005540">
    <property type="entry name" value="PRK07203.1"/>
    <property type="match status" value="1"/>
</dbReference>
<evidence type="ECO:0000313" key="4">
    <source>
        <dbReference type="Proteomes" id="UP001239167"/>
    </source>
</evidence>
<evidence type="ECO:0000256" key="1">
    <source>
        <dbReference type="ARBA" id="ARBA00022801"/>
    </source>
</evidence>
<sequence>MFIIGNGTVITHDNNTVLRDGAVVTAGDSIIDCGTLAQMRSIYDKASFVNAEGGLILPGFIDAHEHIYSMMARGMAVELPKRADLNTILQKLWWKLDAALTNELVYKSAMAAYMELVKNGVTTVIDHHAAYGEIEDSLSAIAAAAEAFSVKSCLCYEVSDRSGRDKMKKAVRENERFIKKTEKSELLTGIMGLHASFTLSDETLLYCAEHGGDAGYHVHVAEGEADQNECLARHGMRVVERFDKFDILGKKTIAAHCIHVNEKEMQLLRHSGTAVVHNAQSNMNNAAGCPPVIKMMEQNILLGLGTDGYTHDMLESWKTASLLQKHVLNDAAAGGRELFEAMFYNNRKIAGRYFSRETGIIKKGAAADIIIADYKPLTPLTEENAEAHLLFGLAGGNISFTMTQGRIVMKNRQLTALDEEKIIENCRRGAAELWQKLR</sequence>
<comment type="caution">
    <text evidence="3">The sequence shown here is derived from an EMBL/GenBank/DDBJ whole genome shotgun (WGS) entry which is preliminary data.</text>
</comment>
<dbReference type="InterPro" id="IPR006680">
    <property type="entry name" value="Amidohydro-rel"/>
</dbReference>
<dbReference type="Gene3D" id="3.20.20.140">
    <property type="entry name" value="Metal-dependent hydrolases"/>
    <property type="match status" value="1"/>
</dbReference>
<feature type="domain" description="Amidohydrolase-related" evidence="2">
    <location>
        <begin position="56"/>
        <end position="408"/>
    </location>
</feature>
<keyword evidence="4" id="KW-1185">Reference proteome</keyword>
<name>A0ABT9Y9C2_9FIRM</name>
<proteinExistence type="predicted"/>
<organism evidence="3 4">
    <name type="scientific">Pectinatus haikarae</name>
    <dbReference type="NCBI Taxonomy" id="349096"/>
    <lineage>
        <taxon>Bacteria</taxon>
        <taxon>Bacillati</taxon>
        <taxon>Bacillota</taxon>
        <taxon>Negativicutes</taxon>
        <taxon>Selenomonadales</taxon>
        <taxon>Selenomonadaceae</taxon>
        <taxon>Pectinatus</taxon>
    </lineage>
</organism>
<dbReference type="SUPFAM" id="SSF51338">
    <property type="entry name" value="Composite domain of metallo-dependent hydrolases"/>
    <property type="match status" value="1"/>
</dbReference>
<dbReference type="Gene3D" id="2.30.40.10">
    <property type="entry name" value="Urease, subunit C, domain 1"/>
    <property type="match status" value="1"/>
</dbReference>
<accession>A0ABT9Y9C2</accession>
<protein>
    <submittedName>
        <fullName evidence="3">Selenium metabolism protein SsnA</fullName>
    </submittedName>
</protein>
<dbReference type="InterPro" id="IPR011059">
    <property type="entry name" value="Metal-dep_hydrolase_composite"/>
</dbReference>
<dbReference type="InterPro" id="IPR032466">
    <property type="entry name" value="Metal_Hydrolase"/>
</dbReference>
<dbReference type="EMBL" id="JAUSUE010000014">
    <property type="protein sequence ID" value="MDQ0204238.1"/>
    <property type="molecule type" value="Genomic_DNA"/>
</dbReference>
<keyword evidence="1" id="KW-0378">Hydrolase</keyword>
<dbReference type="InterPro" id="IPR017700">
    <property type="entry name" value="Aminohydrolase_SsnA"/>
</dbReference>
<reference evidence="3 4" key="1">
    <citation type="submission" date="2023-07" db="EMBL/GenBank/DDBJ databases">
        <title>Genomic Encyclopedia of Type Strains, Phase IV (KMG-IV): sequencing the most valuable type-strain genomes for metagenomic binning, comparative biology and taxonomic classification.</title>
        <authorList>
            <person name="Goeker M."/>
        </authorList>
    </citation>
    <scope>NUCLEOTIDE SEQUENCE [LARGE SCALE GENOMIC DNA]</scope>
    <source>
        <strain evidence="3 4">DSM 16980</strain>
    </source>
</reference>
<dbReference type="SUPFAM" id="SSF51556">
    <property type="entry name" value="Metallo-dependent hydrolases"/>
    <property type="match status" value="1"/>
</dbReference>
<dbReference type="Proteomes" id="UP001239167">
    <property type="component" value="Unassembled WGS sequence"/>
</dbReference>
<dbReference type="Pfam" id="PF01979">
    <property type="entry name" value="Amidohydro_1"/>
    <property type="match status" value="1"/>
</dbReference>
<evidence type="ECO:0000313" key="3">
    <source>
        <dbReference type="EMBL" id="MDQ0204238.1"/>
    </source>
</evidence>
<dbReference type="RefSeq" id="WP_196605482.1">
    <property type="nucleotide sequence ID" value="NZ_CP116940.1"/>
</dbReference>